<dbReference type="AlphaFoldDB" id="A0A6A6EQR0"/>
<keyword evidence="1" id="KW-1133">Transmembrane helix</keyword>
<protein>
    <submittedName>
        <fullName evidence="2">Uncharacterized protein</fullName>
    </submittedName>
</protein>
<keyword evidence="3" id="KW-1185">Reference proteome</keyword>
<keyword evidence="1" id="KW-0472">Membrane</keyword>
<evidence type="ECO:0000313" key="2">
    <source>
        <dbReference type="EMBL" id="KAF2194527.1"/>
    </source>
</evidence>
<gene>
    <name evidence="2" type="ORF">K469DRAFT_705996</name>
</gene>
<sequence>MSLVQTLLSQLEATLLYIAATVSHFEADILHIPPSLRFFTAGAEPDLHFRQAFLFVLAPLHAFVSMPLSDLLLGRCDPEPRSHGLRRYGTWFLWYLVMFWVATLIVGAPDMYAEQKELI</sequence>
<proteinExistence type="predicted"/>
<name>A0A6A6EQR0_9PEZI</name>
<keyword evidence="1" id="KW-0812">Transmembrane</keyword>
<dbReference type="Proteomes" id="UP000800200">
    <property type="component" value="Unassembled WGS sequence"/>
</dbReference>
<evidence type="ECO:0000313" key="3">
    <source>
        <dbReference type="Proteomes" id="UP000800200"/>
    </source>
</evidence>
<reference evidence="2" key="1">
    <citation type="journal article" date="2020" name="Stud. Mycol.">
        <title>101 Dothideomycetes genomes: a test case for predicting lifestyles and emergence of pathogens.</title>
        <authorList>
            <person name="Haridas S."/>
            <person name="Albert R."/>
            <person name="Binder M."/>
            <person name="Bloem J."/>
            <person name="Labutti K."/>
            <person name="Salamov A."/>
            <person name="Andreopoulos B."/>
            <person name="Baker S."/>
            <person name="Barry K."/>
            <person name="Bills G."/>
            <person name="Bluhm B."/>
            <person name="Cannon C."/>
            <person name="Castanera R."/>
            <person name="Culley D."/>
            <person name="Daum C."/>
            <person name="Ezra D."/>
            <person name="Gonzalez J."/>
            <person name="Henrissat B."/>
            <person name="Kuo A."/>
            <person name="Liang C."/>
            <person name="Lipzen A."/>
            <person name="Lutzoni F."/>
            <person name="Magnuson J."/>
            <person name="Mondo S."/>
            <person name="Nolan M."/>
            <person name="Ohm R."/>
            <person name="Pangilinan J."/>
            <person name="Park H.-J."/>
            <person name="Ramirez L."/>
            <person name="Alfaro M."/>
            <person name="Sun H."/>
            <person name="Tritt A."/>
            <person name="Yoshinaga Y."/>
            <person name="Zwiers L.-H."/>
            <person name="Turgeon B."/>
            <person name="Goodwin S."/>
            <person name="Spatafora J."/>
            <person name="Crous P."/>
            <person name="Grigoriev I."/>
        </authorList>
    </citation>
    <scope>NUCLEOTIDE SEQUENCE</scope>
    <source>
        <strain evidence="2">CBS 207.26</strain>
    </source>
</reference>
<accession>A0A6A6EQR0</accession>
<feature type="transmembrane region" description="Helical" evidence="1">
    <location>
        <begin position="92"/>
        <end position="113"/>
    </location>
</feature>
<dbReference type="EMBL" id="ML994611">
    <property type="protein sequence ID" value="KAF2194527.1"/>
    <property type="molecule type" value="Genomic_DNA"/>
</dbReference>
<evidence type="ECO:0000256" key="1">
    <source>
        <dbReference type="SAM" id="Phobius"/>
    </source>
</evidence>
<organism evidence="2 3">
    <name type="scientific">Zopfia rhizophila CBS 207.26</name>
    <dbReference type="NCBI Taxonomy" id="1314779"/>
    <lineage>
        <taxon>Eukaryota</taxon>
        <taxon>Fungi</taxon>
        <taxon>Dikarya</taxon>
        <taxon>Ascomycota</taxon>
        <taxon>Pezizomycotina</taxon>
        <taxon>Dothideomycetes</taxon>
        <taxon>Dothideomycetes incertae sedis</taxon>
        <taxon>Zopfiaceae</taxon>
        <taxon>Zopfia</taxon>
    </lineage>
</organism>
<dbReference type="OrthoDB" id="3793484at2759"/>